<feature type="transmembrane region" description="Helical" evidence="5">
    <location>
        <begin position="269"/>
        <end position="289"/>
    </location>
</feature>
<feature type="transmembrane region" description="Helical" evidence="5">
    <location>
        <begin position="7"/>
        <end position="25"/>
    </location>
</feature>
<comment type="subcellular location">
    <subcellularLocation>
        <location evidence="1">Membrane</location>
        <topology evidence="1">Multi-pass membrane protein</topology>
    </subcellularLocation>
</comment>
<evidence type="ECO:0000256" key="4">
    <source>
        <dbReference type="ARBA" id="ARBA00023136"/>
    </source>
</evidence>
<feature type="transmembrane region" description="Helical" evidence="5">
    <location>
        <begin position="120"/>
        <end position="138"/>
    </location>
</feature>
<dbReference type="InterPro" id="IPR007016">
    <property type="entry name" value="O-antigen_ligase-rel_domated"/>
</dbReference>
<dbReference type="PANTHER" id="PTHR37422">
    <property type="entry name" value="TEICHURONIC ACID BIOSYNTHESIS PROTEIN TUAE"/>
    <property type="match status" value="1"/>
</dbReference>
<evidence type="ECO:0000256" key="3">
    <source>
        <dbReference type="ARBA" id="ARBA00022989"/>
    </source>
</evidence>
<dbReference type="EMBL" id="CAFBLU010000001">
    <property type="protein sequence ID" value="CAB4858961.1"/>
    <property type="molecule type" value="Genomic_DNA"/>
</dbReference>
<keyword evidence="2 5" id="KW-0812">Transmembrane</keyword>
<proteinExistence type="predicted"/>
<name>A0A6J7CMF0_9ZZZZ</name>
<reference evidence="7" key="1">
    <citation type="submission" date="2020-05" db="EMBL/GenBank/DDBJ databases">
        <authorList>
            <person name="Chiriac C."/>
            <person name="Salcher M."/>
            <person name="Ghai R."/>
            <person name="Kavagutti S V."/>
        </authorList>
    </citation>
    <scope>NUCLEOTIDE SEQUENCE</scope>
</reference>
<feature type="transmembrane region" description="Helical" evidence="5">
    <location>
        <begin position="232"/>
        <end position="249"/>
    </location>
</feature>
<feature type="transmembrane region" description="Helical" evidence="5">
    <location>
        <begin position="405"/>
        <end position="425"/>
    </location>
</feature>
<accession>A0A6J7CMF0</accession>
<sequence>MRRTLIRLQLAGVAALVPAAVFFQWHAYSNSAFAMAISAWLLFLVGLALGLPALPRGVASRIAILALLGLTALSALSFLWAPDLGLVVADLTGLLLYSGFALAATSALGNPDSRAKVEPAVWLTIVAAAAYGLSERFFPGTFVLEQSKIAFGRLSQPLGYWNAMGLLCGVGVVLASRLSADPRRSPLLRLAAVATSPILMAALWLTFSRGALAATGAGLAAVVALRPHLRQVQAAALSLGTLIPVMFAADHLPSVLNLSGSSVARESDGLIFLSAVAATTLVAGAVHFATERRYLPHDRPVGGKVLPRLALTAAVLLALMPAFIVVVGASESGQSNSVTGSSAARLNSFESNRSLYWDVALTQFTESPLIGGGAGSFRTAWLEHRNGEQPAQNAHSLELETLGELGLLGALLLLALFGSIWIAAWSRRQQHPDLLVASAAGLLVFVSHSSIDWDWQLPGVVLPVLALAATLISTDATAAEPSTSARVQSAALVAIASASILWLGHSWEAASLQREAAGKAKAAEVLGWTPPRYRSAVALLKDAAWLNPNPSPRYDLTQIYLENDHPREAARLALQTARDNPGAWFAWAMIWQARMGTDGPTAILSLAKSRQLRGELPK</sequence>
<dbReference type="AlphaFoldDB" id="A0A6J7CMF0"/>
<evidence type="ECO:0000256" key="2">
    <source>
        <dbReference type="ARBA" id="ARBA00022692"/>
    </source>
</evidence>
<dbReference type="PANTHER" id="PTHR37422:SF23">
    <property type="entry name" value="TEICHURONIC ACID BIOSYNTHESIS PROTEIN TUAE"/>
    <property type="match status" value="1"/>
</dbReference>
<evidence type="ECO:0000256" key="1">
    <source>
        <dbReference type="ARBA" id="ARBA00004141"/>
    </source>
</evidence>
<feature type="transmembrane region" description="Helical" evidence="5">
    <location>
        <begin position="31"/>
        <end position="50"/>
    </location>
</feature>
<dbReference type="InterPro" id="IPR051533">
    <property type="entry name" value="WaaL-like"/>
</dbReference>
<feature type="transmembrane region" description="Helical" evidence="5">
    <location>
        <begin position="62"/>
        <end position="81"/>
    </location>
</feature>
<evidence type="ECO:0000259" key="6">
    <source>
        <dbReference type="Pfam" id="PF04932"/>
    </source>
</evidence>
<protein>
    <submittedName>
        <fullName evidence="7">Unannotated protein</fullName>
    </submittedName>
</protein>
<evidence type="ECO:0000313" key="7">
    <source>
        <dbReference type="EMBL" id="CAB4858961.1"/>
    </source>
</evidence>
<keyword evidence="4 5" id="KW-0472">Membrane</keyword>
<feature type="transmembrane region" description="Helical" evidence="5">
    <location>
        <begin position="158"/>
        <end position="175"/>
    </location>
</feature>
<organism evidence="7">
    <name type="scientific">freshwater metagenome</name>
    <dbReference type="NCBI Taxonomy" id="449393"/>
    <lineage>
        <taxon>unclassified sequences</taxon>
        <taxon>metagenomes</taxon>
        <taxon>ecological metagenomes</taxon>
    </lineage>
</organism>
<gene>
    <name evidence="7" type="ORF">UFOPK3444_00066</name>
</gene>
<feature type="transmembrane region" description="Helical" evidence="5">
    <location>
        <begin position="187"/>
        <end position="204"/>
    </location>
</feature>
<feature type="transmembrane region" description="Helical" evidence="5">
    <location>
        <begin position="309"/>
        <end position="329"/>
    </location>
</feature>
<dbReference type="GO" id="GO:0016020">
    <property type="term" value="C:membrane"/>
    <property type="evidence" value="ECO:0007669"/>
    <property type="project" value="UniProtKB-SubCell"/>
</dbReference>
<keyword evidence="3 5" id="KW-1133">Transmembrane helix</keyword>
<evidence type="ECO:0000256" key="5">
    <source>
        <dbReference type="SAM" id="Phobius"/>
    </source>
</evidence>
<dbReference type="Pfam" id="PF04932">
    <property type="entry name" value="Wzy_C"/>
    <property type="match status" value="1"/>
</dbReference>
<feature type="transmembrane region" description="Helical" evidence="5">
    <location>
        <begin position="87"/>
        <end position="108"/>
    </location>
</feature>
<feature type="domain" description="O-antigen ligase-related" evidence="6">
    <location>
        <begin position="295"/>
        <end position="414"/>
    </location>
</feature>